<reference evidence="1" key="2">
    <citation type="journal article" date="2015" name="Fish Shellfish Immunol.">
        <title>Early steps in the European eel (Anguilla anguilla)-Vibrio vulnificus interaction in the gills: Role of the RtxA13 toxin.</title>
        <authorList>
            <person name="Callol A."/>
            <person name="Pajuelo D."/>
            <person name="Ebbesson L."/>
            <person name="Teles M."/>
            <person name="MacKenzie S."/>
            <person name="Amaro C."/>
        </authorList>
    </citation>
    <scope>NUCLEOTIDE SEQUENCE</scope>
</reference>
<protein>
    <submittedName>
        <fullName evidence="1">Uncharacterized protein</fullName>
    </submittedName>
</protein>
<sequence length="22" mass="2864">MRIWRICYSCKKNIYIKIKKFK</sequence>
<name>A0A0E9RX49_ANGAN</name>
<reference evidence="1" key="1">
    <citation type="submission" date="2014-11" db="EMBL/GenBank/DDBJ databases">
        <authorList>
            <person name="Amaro Gonzalez C."/>
        </authorList>
    </citation>
    <scope>NUCLEOTIDE SEQUENCE</scope>
</reference>
<evidence type="ECO:0000313" key="1">
    <source>
        <dbReference type="EMBL" id="JAH33769.1"/>
    </source>
</evidence>
<dbReference type="EMBL" id="GBXM01074808">
    <property type="protein sequence ID" value="JAH33769.1"/>
    <property type="molecule type" value="Transcribed_RNA"/>
</dbReference>
<proteinExistence type="predicted"/>
<accession>A0A0E9RX49</accession>
<dbReference type="AlphaFoldDB" id="A0A0E9RX49"/>
<organism evidence="1">
    <name type="scientific">Anguilla anguilla</name>
    <name type="common">European freshwater eel</name>
    <name type="synonym">Muraena anguilla</name>
    <dbReference type="NCBI Taxonomy" id="7936"/>
    <lineage>
        <taxon>Eukaryota</taxon>
        <taxon>Metazoa</taxon>
        <taxon>Chordata</taxon>
        <taxon>Craniata</taxon>
        <taxon>Vertebrata</taxon>
        <taxon>Euteleostomi</taxon>
        <taxon>Actinopterygii</taxon>
        <taxon>Neopterygii</taxon>
        <taxon>Teleostei</taxon>
        <taxon>Anguilliformes</taxon>
        <taxon>Anguillidae</taxon>
        <taxon>Anguilla</taxon>
    </lineage>
</organism>